<comment type="caution">
    <text evidence="1">The sequence shown here is derived from an EMBL/GenBank/DDBJ whole genome shotgun (WGS) entry which is preliminary data.</text>
</comment>
<gene>
    <name evidence="1" type="ORF">MANES_18G084235v8</name>
</gene>
<evidence type="ECO:0000313" key="2">
    <source>
        <dbReference type="Proteomes" id="UP000091857"/>
    </source>
</evidence>
<dbReference type="Proteomes" id="UP000091857">
    <property type="component" value="Chromosome 18"/>
</dbReference>
<proteinExistence type="predicted"/>
<name>A0ACB7FZH9_MANES</name>
<accession>A0ACB7FZH9</accession>
<organism evidence="1 2">
    <name type="scientific">Manihot esculenta</name>
    <name type="common">Cassava</name>
    <name type="synonym">Jatropha manihot</name>
    <dbReference type="NCBI Taxonomy" id="3983"/>
    <lineage>
        <taxon>Eukaryota</taxon>
        <taxon>Viridiplantae</taxon>
        <taxon>Streptophyta</taxon>
        <taxon>Embryophyta</taxon>
        <taxon>Tracheophyta</taxon>
        <taxon>Spermatophyta</taxon>
        <taxon>Magnoliopsida</taxon>
        <taxon>eudicotyledons</taxon>
        <taxon>Gunneridae</taxon>
        <taxon>Pentapetalae</taxon>
        <taxon>rosids</taxon>
        <taxon>fabids</taxon>
        <taxon>Malpighiales</taxon>
        <taxon>Euphorbiaceae</taxon>
        <taxon>Crotonoideae</taxon>
        <taxon>Manihoteae</taxon>
        <taxon>Manihot</taxon>
    </lineage>
</organism>
<protein>
    <submittedName>
        <fullName evidence="1">Uncharacterized protein</fullName>
    </submittedName>
</protein>
<reference evidence="2" key="1">
    <citation type="journal article" date="2016" name="Nat. Biotechnol.">
        <title>Sequencing wild and cultivated cassava and related species reveals extensive interspecific hybridization and genetic diversity.</title>
        <authorList>
            <person name="Bredeson J.V."/>
            <person name="Lyons J.B."/>
            <person name="Prochnik S.E."/>
            <person name="Wu G.A."/>
            <person name="Ha C.M."/>
            <person name="Edsinger-Gonzales E."/>
            <person name="Grimwood J."/>
            <person name="Schmutz J."/>
            <person name="Rabbi I.Y."/>
            <person name="Egesi C."/>
            <person name="Nauluvula P."/>
            <person name="Lebot V."/>
            <person name="Ndunguru J."/>
            <person name="Mkamilo G."/>
            <person name="Bart R.S."/>
            <person name="Setter T.L."/>
            <person name="Gleadow R.M."/>
            <person name="Kulakow P."/>
            <person name="Ferguson M.E."/>
            <person name="Rounsley S."/>
            <person name="Rokhsar D.S."/>
        </authorList>
    </citation>
    <scope>NUCLEOTIDE SEQUENCE [LARGE SCALE GENOMIC DNA]</scope>
    <source>
        <strain evidence="2">cv. AM560-2</strain>
    </source>
</reference>
<dbReference type="EMBL" id="CM004404">
    <property type="protein sequence ID" value="KAG8633226.1"/>
    <property type="molecule type" value="Genomic_DNA"/>
</dbReference>
<sequence length="116" mass="12969">MRGPHTVRKGPFACINRFHLHRLKKRTEMDGKQNQRSGGEQLFLTGDYNETVGSSEIEPRFKPKNGSVFPRKKKSVKSMMLDTVASVFSSASSSVAQKNSKNGVSRRNKVQPSNTD</sequence>
<evidence type="ECO:0000313" key="1">
    <source>
        <dbReference type="EMBL" id="KAG8633226.1"/>
    </source>
</evidence>
<keyword evidence="2" id="KW-1185">Reference proteome</keyword>